<dbReference type="PANTHER" id="PTHR13139">
    <property type="entry name" value="RING FINGER AND CCCH-TYPE ZINC FINGER DOMAIN-CONTAINING PROTEIN"/>
    <property type="match status" value="1"/>
</dbReference>
<evidence type="ECO:0000313" key="10">
    <source>
        <dbReference type="WBParaSite" id="L893_g11713.t1"/>
    </source>
</evidence>
<comment type="catalytic activity">
    <reaction evidence="1">
        <text>S-ubiquitinyl-[E2 ubiquitin-conjugating enzyme]-L-cysteine + [acceptor protein]-L-lysine = [E2 ubiquitin-conjugating enzyme]-L-cysteine + N(6)-ubiquitinyl-[acceptor protein]-L-lysine.</text>
        <dbReference type="EC" id="2.3.2.27"/>
    </reaction>
</comment>
<dbReference type="AlphaFoldDB" id="A0A1I7Y199"/>
<evidence type="ECO:0000313" key="9">
    <source>
        <dbReference type="Proteomes" id="UP000095287"/>
    </source>
</evidence>
<sequence length="375" mass="41806">MDVPFPDVPRKHELKDNPWDLLLVCPGCTQSFSLSSPPFNVGCGHALCKDCLESGKACPIDQTALEQPLSEAPVNFTFLRMLGLVVGRQGPLVSDRQKIDRLDGLLARIGRHFTKSEAQKSVSVTSTSLSHAVQKKAFFVLRASVTKPSGRLHCLRSIKSVADRIQNEVMLPLVTTTKSSQVWDALRNRRCQFLGPAPHMAVLREVHLLYKDSFALSQKTVINAITQKLQPDYPTLSKTAIGHLFQILRCARMFVVVPRNEGCVLLRLKAEFDKFDDFLFEHDKSLVRIVFESGLRVEAKFLSKLIYGTLDKQRHFQSIIDRLQNADLGTRKFTFPVALLVEKTLPGGPLSGNAAVAKMVSPLQNLEALDYNVGE</sequence>
<name>A0A1I7Y199_9BILA</name>
<keyword evidence="9" id="KW-1185">Reference proteome</keyword>
<evidence type="ECO:0000256" key="6">
    <source>
        <dbReference type="ARBA" id="ARBA00022833"/>
    </source>
</evidence>
<dbReference type="GO" id="GO:0000288">
    <property type="term" value="P:nuclear-transcribed mRNA catabolic process, deadenylation-dependent decay"/>
    <property type="evidence" value="ECO:0007669"/>
    <property type="project" value="TreeGrafter"/>
</dbReference>
<dbReference type="Gene3D" id="1.20.120.1790">
    <property type="match status" value="1"/>
</dbReference>
<evidence type="ECO:0000256" key="3">
    <source>
        <dbReference type="ARBA" id="ARBA00022679"/>
    </source>
</evidence>
<evidence type="ECO:0000256" key="7">
    <source>
        <dbReference type="PROSITE-ProRule" id="PRU00175"/>
    </source>
</evidence>
<dbReference type="GO" id="GO:0035613">
    <property type="term" value="F:RNA stem-loop binding"/>
    <property type="evidence" value="ECO:0007669"/>
    <property type="project" value="TreeGrafter"/>
</dbReference>
<protein>
    <recommendedName>
        <fullName evidence="2">RING-type E3 ubiquitin transferase</fullName>
        <ecNumber evidence="2">2.3.2.27</ecNumber>
    </recommendedName>
</protein>
<evidence type="ECO:0000259" key="8">
    <source>
        <dbReference type="PROSITE" id="PS50089"/>
    </source>
</evidence>
<dbReference type="Pfam" id="PF18386">
    <property type="entry name" value="ROQ_II"/>
    <property type="match status" value="1"/>
</dbReference>
<dbReference type="GO" id="GO:0006511">
    <property type="term" value="P:ubiquitin-dependent protein catabolic process"/>
    <property type="evidence" value="ECO:0007669"/>
    <property type="project" value="TreeGrafter"/>
</dbReference>
<dbReference type="GO" id="GO:0000209">
    <property type="term" value="P:protein polyubiquitination"/>
    <property type="evidence" value="ECO:0007669"/>
    <property type="project" value="TreeGrafter"/>
</dbReference>
<evidence type="ECO:0000256" key="1">
    <source>
        <dbReference type="ARBA" id="ARBA00000900"/>
    </source>
</evidence>
<keyword evidence="6" id="KW-0862">Zinc</keyword>
<dbReference type="Pfam" id="PF21206">
    <property type="entry name" value="Roquin_1_2-like_ROQ"/>
    <property type="match status" value="1"/>
</dbReference>
<dbReference type="GO" id="GO:0061630">
    <property type="term" value="F:ubiquitin protein ligase activity"/>
    <property type="evidence" value="ECO:0007669"/>
    <property type="project" value="UniProtKB-EC"/>
</dbReference>
<dbReference type="Gene3D" id="3.30.40.10">
    <property type="entry name" value="Zinc/RING finger domain, C3HC4 (zinc finger)"/>
    <property type="match status" value="1"/>
</dbReference>
<reference evidence="10" key="1">
    <citation type="submission" date="2016-11" db="UniProtKB">
        <authorList>
            <consortium name="WormBaseParasite"/>
        </authorList>
    </citation>
    <scope>IDENTIFICATION</scope>
</reference>
<feature type="domain" description="RING-type" evidence="8">
    <location>
        <begin position="25"/>
        <end position="62"/>
    </location>
</feature>
<dbReference type="InterPro" id="IPR048575">
    <property type="entry name" value="Roquin_1_2-like_ROQ"/>
</dbReference>
<evidence type="ECO:0000256" key="4">
    <source>
        <dbReference type="ARBA" id="ARBA00022723"/>
    </source>
</evidence>
<dbReference type="SUPFAM" id="SSF57850">
    <property type="entry name" value="RING/U-box"/>
    <property type="match status" value="1"/>
</dbReference>
<dbReference type="InterPro" id="IPR017907">
    <property type="entry name" value="Znf_RING_CS"/>
</dbReference>
<dbReference type="Proteomes" id="UP000095287">
    <property type="component" value="Unplaced"/>
</dbReference>
<dbReference type="InterPro" id="IPR013083">
    <property type="entry name" value="Znf_RING/FYVE/PHD"/>
</dbReference>
<dbReference type="SMART" id="SM00184">
    <property type="entry name" value="RING"/>
    <property type="match status" value="1"/>
</dbReference>
<organism evidence="9 10">
    <name type="scientific">Steinernema glaseri</name>
    <dbReference type="NCBI Taxonomy" id="37863"/>
    <lineage>
        <taxon>Eukaryota</taxon>
        <taxon>Metazoa</taxon>
        <taxon>Ecdysozoa</taxon>
        <taxon>Nematoda</taxon>
        <taxon>Chromadorea</taxon>
        <taxon>Rhabditida</taxon>
        <taxon>Tylenchina</taxon>
        <taxon>Panagrolaimomorpha</taxon>
        <taxon>Strongyloidoidea</taxon>
        <taxon>Steinernematidae</taxon>
        <taxon>Steinernema</taxon>
    </lineage>
</organism>
<evidence type="ECO:0000256" key="5">
    <source>
        <dbReference type="ARBA" id="ARBA00022771"/>
    </source>
</evidence>
<dbReference type="GO" id="GO:0008270">
    <property type="term" value="F:zinc ion binding"/>
    <property type="evidence" value="ECO:0007669"/>
    <property type="project" value="UniProtKB-KW"/>
</dbReference>
<dbReference type="InterPro" id="IPR052249">
    <property type="entry name" value="Roquin_domain"/>
</dbReference>
<dbReference type="GO" id="GO:0003725">
    <property type="term" value="F:double-stranded RNA binding"/>
    <property type="evidence" value="ECO:0007669"/>
    <property type="project" value="TreeGrafter"/>
</dbReference>
<keyword evidence="3" id="KW-0808">Transferase</keyword>
<evidence type="ECO:0000256" key="2">
    <source>
        <dbReference type="ARBA" id="ARBA00012483"/>
    </source>
</evidence>
<keyword evidence="4" id="KW-0479">Metal-binding</keyword>
<dbReference type="WBParaSite" id="L893_g11713.t1">
    <property type="protein sequence ID" value="L893_g11713.t1"/>
    <property type="gene ID" value="L893_g11713"/>
</dbReference>
<accession>A0A1I7Y199</accession>
<dbReference type="InterPro" id="IPR041523">
    <property type="entry name" value="ROQ_II"/>
</dbReference>
<proteinExistence type="predicted"/>
<dbReference type="EC" id="2.3.2.27" evidence="2"/>
<dbReference type="PANTHER" id="PTHR13139:SF54">
    <property type="entry name" value="RING-TYPE E3 UBIQUITIN TRANSFERASE"/>
    <property type="match status" value="1"/>
</dbReference>
<dbReference type="GO" id="GO:0010494">
    <property type="term" value="C:cytoplasmic stress granule"/>
    <property type="evidence" value="ECO:0007669"/>
    <property type="project" value="TreeGrafter"/>
</dbReference>
<dbReference type="PROSITE" id="PS00518">
    <property type="entry name" value="ZF_RING_1"/>
    <property type="match status" value="1"/>
</dbReference>
<dbReference type="InterPro" id="IPR001841">
    <property type="entry name" value="Znf_RING"/>
</dbReference>
<dbReference type="PROSITE" id="PS50089">
    <property type="entry name" value="ZF_RING_2"/>
    <property type="match status" value="1"/>
</dbReference>
<dbReference type="GO" id="GO:0003729">
    <property type="term" value="F:mRNA binding"/>
    <property type="evidence" value="ECO:0007669"/>
    <property type="project" value="TreeGrafter"/>
</dbReference>
<keyword evidence="5 7" id="KW-0863">Zinc-finger</keyword>